<dbReference type="PROSITE" id="PS50043">
    <property type="entry name" value="HTH_LUXR_2"/>
    <property type="match status" value="1"/>
</dbReference>
<evidence type="ECO:0000259" key="7">
    <source>
        <dbReference type="PROSITE" id="PS50043"/>
    </source>
</evidence>
<dbReference type="SMART" id="SM00448">
    <property type="entry name" value="REC"/>
    <property type="match status" value="1"/>
</dbReference>
<dbReference type="InterPro" id="IPR036388">
    <property type="entry name" value="WH-like_DNA-bd_sf"/>
</dbReference>
<dbReference type="Gene3D" id="1.10.10.10">
    <property type="entry name" value="Winged helix-like DNA-binding domain superfamily/Winged helix DNA-binding domain"/>
    <property type="match status" value="1"/>
</dbReference>
<proteinExistence type="predicted"/>
<dbReference type="Pfam" id="PF00196">
    <property type="entry name" value="GerE"/>
    <property type="match status" value="1"/>
</dbReference>
<dbReference type="PANTHER" id="PTHR44688">
    <property type="entry name" value="DNA-BINDING TRANSCRIPTIONAL ACTIVATOR DEVR_DOSR"/>
    <property type="match status" value="1"/>
</dbReference>
<feature type="domain" description="HTH luxR-type" evidence="7">
    <location>
        <begin position="150"/>
        <end position="215"/>
    </location>
</feature>
<dbReference type="Pfam" id="PF00072">
    <property type="entry name" value="Response_reg"/>
    <property type="match status" value="1"/>
</dbReference>
<organism evidence="9 10">
    <name type="scientific">Paraburkholderia ultramafica</name>
    <dbReference type="NCBI Taxonomy" id="1544867"/>
    <lineage>
        <taxon>Bacteria</taxon>
        <taxon>Pseudomonadati</taxon>
        <taxon>Pseudomonadota</taxon>
        <taxon>Betaproteobacteria</taxon>
        <taxon>Burkholderiales</taxon>
        <taxon>Burkholderiaceae</taxon>
        <taxon>Paraburkholderia</taxon>
    </lineage>
</organism>
<evidence type="ECO:0000259" key="8">
    <source>
        <dbReference type="PROSITE" id="PS50110"/>
    </source>
</evidence>
<keyword evidence="3" id="KW-0805">Transcription regulation</keyword>
<dbReference type="PROSITE" id="PS50110">
    <property type="entry name" value="RESPONSE_REGULATORY"/>
    <property type="match status" value="1"/>
</dbReference>
<dbReference type="InterPro" id="IPR016032">
    <property type="entry name" value="Sig_transdc_resp-reg_C-effctor"/>
</dbReference>
<keyword evidence="2" id="KW-0902">Two-component regulatory system</keyword>
<evidence type="ECO:0000313" key="10">
    <source>
        <dbReference type="Proteomes" id="UP000494365"/>
    </source>
</evidence>
<dbReference type="CDD" id="cd06170">
    <property type="entry name" value="LuxR_C_like"/>
    <property type="match status" value="1"/>
</dbReference>
<dbReference type="SMART" id="SM00421">
    <property type="entry name" value="HTH_LUXR"/>
    <property type="match status" value="1"/>
</dbReference>
<evidence type="ECO:0000256" key="5">
    <source>
        <dbReference type="ARBA" id="ARBA00023163"/>
    </source>
</evidence>
<dbReference type="SUPFAM" id="SSF52172">
    <property type="entry name" value="CheY-like"/>
    <property type="match status" value="1"/>
</dbReference>
<evidence type="ECO:0000256" key="4">
    <source>
        <dbReference type="ARBA" id="ARBA00023125"/>
    </source>
</evidence>
<feature type="modified residue" description="4-aspartylphosphate" evidence="6">
    <location>
        <position position="69"/>
    </location>
</feature>
<dbReference type="InterPro" id="IPR001789">
    <property type="entry name" value="Sig_transdc_resp-reg_receiver"/>
</dbReference>
<dbReference type="PRINTS" id="PR00038">
    <property type="entry name" value="HTHLUXR"/>
</dbReference>
<sequence>MISVPRSNSTRSSDDKKSPVVYIVDDDDSIRLALSDLLLSVGLRVETFGSSQEFLAFPKYDAPSCLILDVRLRGESGLTFQEDVAKTGLRMPILFMTAHGDIEMSVKAMKAGALDFFSKPFRDQDMLDAVSHALTRDAERLAADRSLAALRACYDSLTPREREIVGFVIAGLMNKQIASEINLSEITVKTHRAQAMKKMEAHSVADLVRKAEALGVKPHYTE</sequence>
<keyword evidence="1 6" id="KW-0597">Phosphoprotein</keyword>
<dbReference type="GO" id="GO:0003677">
    <property type="term" value="F:DNA binding"/>
    <property type="evidence" value="ECO:0007669"/>
    <property type="project" value="UniProtKB-KW"/>
</dbReference>
<protein>
    <submittedName>
        <fullName evidence="9">Response regulator protein TmoT</fullName>
    </submittedName>
</protein>
<keyword evidence="10" id="KW-1185">Reference proteome</keyword>
<keyword evidence="4" id="KW-0238">DNA-binding</keyword>
<dbReference type="PANTHER" id="PTHR44688:SF16">
    <property type="entry name" value="DNA-BINDING TRANSCRIPTIONAL ACTIVATOR DEVR_DOSR"/>
    <property type="match status" value="1"/>
</dbReference>
<dbReference type="InterPro" id="IPR011006">
    <property type="entry name" value="CheY-like_superfamily"/>
</dbReference>
<accession>A0A6S7BRF4</accession>
<keyword evidence="5" id="KW-0804">Transcription</keyword>
<name>A0A6S7BRF4_9BURK</name>
<dbReference type="CDD" id="cd17537">
    <property type="entry name" value="REC_FixJ"/>
    <property type="match status" value="1"/>
</dbReference>
<evidence type="ECO:0000256" key="2">
    <source>
        <dbReference type="ARBA" id="ARBA00023012"/>
    </source>
</evidence>
<evidence type="ECO:0000256" key="1">
    <source>
        <dbReference type="ARBA" id="ARBA00022553"/>
    </source>
</evidence>
<evidence type="ECO:0000256" key="6">
    <source>
        <dbReference type="PROSITE-ProRule" id="PRU00169"/>
    </source>
</evidence>
<dbReference type="RefSeq" id="WP_175153962.1">
    <property type="nucleotide sequence ID" value="NZ_CADIKK010000086.1"/>
</dbReference>
<reference evidence="9 10" key="1">
    <citation type="submission" date="2020-04" db="EMBL/GenBank/DDBJ databases">
        <authorList>
            <person name="De Canck E."/>
        </authorList>
    </citation>
    <scope>NUCLEOTIDE SEQUENCE [LARGE SCALE GENOMIC DNA]</scope>
    <source>
        <strain evidence="9 10">LMG 28614</strain>
    </source>
</reference>
<gene>
    <name evidence="9" type="primary">tmoT_7</name>
    <name evidence="9" type="ORF">LMG28614_07155</name>
</gene>
<dbReference type="Gene3D" id="3.40.50.2300">
    <property type="match status" value="1"/>
</dbReference>
<dbReference type="GO" id="GO:0006355">
    <property type="term" value="P:regulation of DNA-templated transcription"/>
    <property type="evidence" value="ECO:0007669"/>
    <property type="project" value="InterPro"/>
</dbReference>
<dbReference type="InterPro" id="IPR000792">
    <property type="entry name" value="Tscrpt_reg_LuxR_C"/>
</dbReference>
<dbReference type="Proteomes" id="UP000494365">
    <property type="component" value="Unassembled WGS sequence"/>
</dbReference>
<dbReference type="GO" id="GO:0000160">
    <property type="term" value="P:phosphorelay signal transduction system"/>
    <property type="evidence" value="ECO:0007669"/>
    <property type="project" value="UniProtKB-KW"/>
</dbReference>
<dbReference type="EMBL" id="CADIKK010000086">
    <property type="protein sequence ID" value="CAB3809862.1"/>
    <property type="molecule type" value="Genomic_DNA"/>
</dbReference>
<dbReference type="AlphaFoldDB" id="A0A6S7BRF4"/>
<feature type="domain" description="Response regulatory" evidence="8">
    <location>
        <begin position="20"/>
        <end position="134"/>
    </location>
</feature>
<evidence type="ECO:0000313" key="9">
    <source>
        <dbReference type="EMBL" id="CAB3809862.1"/>
    </source>
</evidence>
<dbReference type="SUPFAM" id="SSF46894">
    <property type="entry name" value="C-terminal effector domain of the bipartite response regulators"/>
    <property type="match status" value="1"/>
</dbReference>
<dbReference type="FunFam" id="3.40.50.2300:FF:000018">
    <property type="entry name" value="DNA-binding transcriptional regulator NtrC"/>
    <property type="match status" value="1"/>
</dbReference>
<evidence type="ECO:0000256" key="3">
    <source>
        <dbReference type="ARBA" id="ARBA00023015"/>
    </source>
</evidence>